<keyword evidence="2" id="KW-1185">Reference proteome</keyword>
<evidence type="ECO:0000313" key="2">
    <source>
        <dbReference type="Proteomes" id="UP000015241"/>
    </source>
</evidence>
<gene>
    <name evidence="1" type="ORF">FOMPIDRAFT_1045916</name>
</gene>
<protein>
    <submittedName>
        <fullName evidence="1">Uncharacterized protein</fullName>
    </submittedName>
</protein>
<dbReference type="EMBL" id="KE504126">
    <property type="protein sequence ID" value="EPT04646.1"/>
    <property type="molecule type" value="Genomic_DNA"/>
</dbReference>
<sequence length="121" mass="13179">MDGCCVPIAAIVPTPTVQPHYAGVALPRHRRFHKPPSASGLASGHAHLPAARALRWGNTVAPRGVSLLVVYPLRSTPQAFLSMQQTSPVRRQKYRLYEPIDVATALTLAPPTYCVLHSCYI</sequence>
<organism evidence="1 2">
    <name type="scientific">Fomitopsis schrenkii</name>
    <name type="common">Brown rot fungus</name>
    <dbReference type="NCBI Taxonomy" id="2126942"/>
    <lineage>
        <taxon>Eukaryota</taxon>
        <taxon>Fungi</taxon>
        <taxon>Dikarya</taxon>
        <taxon>Basidiomycota</taxon>
        <taxon>Agaricomycotina</taxon>
        <taxon>Agaricomycetes</taxon>
        <taxon>Polyporales</taxon>
        <taxon>Fomitopsis</taxon>
    </lineage>
</organism>
<proteinExistence type="predicted"/>
<dbReference type="AlphaFoldDB" id="S8FTZ0"/>
<dbReference type="InParanoid" id="S8FTZ0"/>
<reference evidence="1 2" key="1">
    <citation type="journal article" date="2012" name="Science">
        <title>The Paleozoic origin of enzymatic lignin decomposition reconstructed from 31 fungal genomes.</title>
        <authorList>
            <person name="Floudas D."/>
            <person name="Binder M."/>
            <person name="Riley R."/>
            <person name="Barry K."/>
            <person name="Blanchette R.A."/>
            <person name="Henrissat B."/>
            <person name="Martinez A.T."/>
            <person name="Otillar R."/>
            <person name="Spatafora J.W."/>
            <person name="Yadav J.S."/>
            <person name="Aerts A."/>
            <person name="Benoit I."/>
            <person name="Boyd A."/>
            <person name="Carlson A."/>
            <person name="Copeland A."/>
            <person name="Coutinho P.M."/>
            <person name="de Vries R.P."/>
            <person name="Ferreira P."/>
            <person name="Findley K."/>
            <person name="Foster B."/>
            <person name="Gaskell J."/>
            <person name="Glotzer D."/>
            <person name="Gorecki P."/>
            <person name="Heitman J."/>
            <person name="Hesse C."/>
            <person name="Hori C."/>
            <person name="Igarashi K."/>
            <person name="Jurgens J.A."/>
            <person name="Kallen N."/>
            <person name="Kersten P."/>
            <person name="Kohler A."/>
            <person name="Kuees U."/>
            <person name="Kumar T.K.A."/>
            <person name="Kuo A."/>
            <person name="LaButti K."/>
            <person name="Larrondo L.F."/>
            <person name="Lindquist E."/>
            <person name="Ling A."/>
            <person name="Lombard V."/>
            <person name="Lucas S."/>
            <person name="Lundell T."/>
            <person name="Martin R."/>
            <person name="McLaughlin D.J."/>
            <person name="Morgenstern I."/>
            <person name="Morin E."/>
            <person name="Murat C."/>
            <person name="Nagy L.G."/>
            <person name="Nolan M."/>
            <person name="Ohm R.A."/>
            <person name="Patyshakuliyeva A."/>
            <person name="Rokas A."/>
            <person name="Ruiz-Duenas F.J."/>
            <person name="Sabat G."/>
            <person name="Salamov A."/>
            <person name="Samejima M."/>
            <person name="Schmutz J."/>
            <person name="Slot J.C."/>
            <person name="St John F."/>
            <person name="Stenlid J."/>
            <person name="Sun H."/>
            <person name="Sun S."/>
            <person name="Syed K."/>
            <person name="Tsang A."/>
            <person name="Wiebenga A."/>
            <person name="Young D."/>
            <person name="Pisabarro A."/>
            <person name="Eastwood D.C."/>
            <person name="Martin F."/>
            <person name="Cullen D."/>
            <person name="Grigoriev I.V."/>
            <person name="Hibbett D.S."/>
        </authorList>
    </citation>
    <scope>NUCLEOTIDE SEQUENCE</scope>
    <source>
        <strain evidence="2">FP-58527</strain>
    </source>
</reference>
<name>S8FTZ0_FOMSC</name>
<accession>S8FTZ0</accession>
<dbReference type="HOGENOM" id="CLU_2038117_0_0_1"/>
<evidence type="ECO:0000313" key="1">
    <source>
        <dbReference type="EMBL" id="EPT04646.1"/>
    </source>
</evidence>
<dbReference type="Proteomes" id="UP000015241">
    <property type="component" value="Unassembled WGS sequence"/>
</dbReference>